<keyword evidence="1" id="KW-0175">Coiled coil</keyword>
<reference evidence="3" key="3">
    <citation type="submission" date="2024-01" db="EMBL/GenBank/DDBJ databases">
        <authorList>
            <person name="Coelho M.A."/>
            <person name="David-Palma M."/>
            <person name="Shea T."/>
            <person name="Sun S."/>
            <person name="Cuomo C.A."/>
            <person name="Heitman J."/>
        </authorList>
    </citation>
    <scope>NUCLEOTIDE SEQUENCE</scope>
    <source>
        <strain evidence="3">CBS 7841</strain>
    </source>
</reference>
<organism evidence="3 4">
    <name type="scientific">Cryptococcus depauperatus CBS 7841</name>
    <dbReference type="NCBI Taxonomy" id="1295531"/>
    <lineage>
        <taxon>Eukaryota</taxon>
        <taxon>Fungi</taxon>
        <taxon>Dikarya</taxon>
        <taxon>Basidiomycota</taxon>
        <taxon>Agaricomycotina</taxon>
        <taxon>Tremellomycetes</taxon>
        <taxon>Tremellales</taxon>
        <taxon>Cryptococcaceae</taxon>
        <taxon>Cryptococcus</taxon>
    </lineage>
</organism>
<evidence type="ECO:0000313" key="4">
    <source>
        <dbReference type="Proteomes" id="UP000094043"/>
    </source>
</evidence>
<sequence length="93" mass="10997">MRLSQINKILLGSSIIVVPLSFYGGMYVKEYWLSRKLDEIDDMKPPPHERAMRARIVQLERERKDLMEEDQTLDQKIPRFSGIGQDMTSWLEK</sequence>
<evidence type="ECO:0000313" key="3">
    <source>
        <dbReference type="EMBL" id="WVN90339.1"/>
    </source>
</evidence>
<dbReference type="Proteomes" id="UP000094043">
    <property type="component" value="Chromosome 7"/>
</dbReference>
<gene>
    <name evidence="3" type="ORF">L203_105575</name>
</gene>
<feature type="transmembrane region" description="Helical" evidence="2">
    <location>
        <begin position="6"/>
        <end position="28"/>
    </location>
</feature>
<feature type="coiled-coil region" evidence="1">
    <location>
        <begin position="49"/>
        <end position="76"/>
    </location>
</feature>
<evidence type="ECO:0000256" key="2">
    <source>
        <dbReference type="SAM" id="Phobius"/>
    </source>
</evidence>
<name>A0AAJ8JXX1_9TREE</name>
<evidence type="ECO:0000256" key="1">
    <source>
        <dbReference type="SAM" id="Coils"/>
    </source>
</evidence>
<proteinExistence type="predicted"/>
<dbReference type="KEGG" id="cdep:91089784"/>
<dbReference type="RefSeq" id="XP_066071039.1">
    <property type="nucleotide sequence ID" value="XM_066214942.1"/>
</dbReference>
<accession>A0AAJ8JXX1</accession>
<dbReference type="EMBL" id="CP143790">
    <property type="protein sequence ID" value="WVN90339.1"/>
    <property type="molecule type" value="Genomic_DNA"/>
</dbReference>
<keyword evidence="2" id="KW-1133">Transmembrane helix</keyword>
<keyword evidence="4" id="KW-1185">Reference proteome</keyword>
<protein>
    <submittedName>
        <fullName evidence="3">Uncharacterized protein</fullName>
    </submittedName>
</protein>
<keyword evidence="2" id="KW-0812">Transmembrane</keyword>
<keyword evidence="2" id="KW-0472">Membrane</keyword>
<dbReference type="AlphaFoldDB" id="A0AAJ8JXX1"/>
<reference evidence="3" key="2">
    <citation type="journal article" date="2022" name="Elife">
        <title>Obligate sexual reproduction of a homothallic fungus closely related to the Cryptococcus pathogenic species complex.</title>
        <authorList>
            <person name="Passer A.R."/>
            <person name="Clancey S.A."/>
            <person name="Shea T."/>
            <person name="David-Palma M."/>
            <person name="Averette A.F."/>
            <person name="Boekhout T."/>
            <person name="Porcel B.M."/>
            <person name="Nowrousian M."/>
            <person name="Cuomo C.A."/>
            <person name="Sun S."/>
            <person name="Heitman J."/>
            <person name="Coelho M.A."/>
        </authorList>
    </citation>
    <scope>NUCLEOTIDE SEQUENCE</scope>
    <source>
        <strain evidence="3">CBS 7841</strain>
    </source>
</reference>
<reference evidence="3" key="1">
    <citation type="submission" date="2016-06" db="EMBL/GenBank/DDBJ databases">
        <authorList>
            <person name="Cuomo C."/>
            <person name="Litvintseva A."/>
            <person name="Heitman J."/>
            <person name="Chen Y."/>
            <person name="Sun S."/>
            <person name="Springer D."/>
            <person name="Dromer F."/>
            <person name="Young S."/>
            <person name="Zeng Q."/>
            <person name="Chapman S."/>
            <person name="Gujja S."/>
            <person name="Saif S."/>
            <person name="Birren B."/>
        </authorList>
    </citation>
    <scope>NUCLEOTIDE SEQUENCE</scope>
    <source>
        <strain evidence="3">CBS 7841</strain>
    </source>
</reference>
<dbReference type="GeneID" id="91089784"/>